<dbReference type="PANTHER" id="PTHR39321">
    <property type="entry name" value="NICOTINATE-NUCLEOTIDE ADENYLYLTRANSFERASE-RELATED"/>
    <property type="match status" value="1"/>
</dbReference>
<dbReference type="InterPro" id="IPR005248">
    <property type="entry name" value="NadD/NMNAT"/>
</dbReference>
<dbReference type="SUPFAM" id="SSF52374">
    <property type="entry name" value="Nucleotidylyl transferase"/>
    <property type="match status" value="1"/>
</dbReference>
<dbReference type="NCBIfam" id="TIGR00482">
    <property type="entry name" value="nicotinate (nicotinamide) nucleotide adenylyltransferase"/>
    <property type="match status" value="1"/>
</dbReference>
<dbReference type="InterPro" id="IPR014729">
    <property type="entry name" value="Rossmann-like_a/b/a_fold"/>
</dbReference>
<dbReference type="HAMAP" id="MF_00244">
    <property type="entry name" value="NaMN_adenylyltr"/>
    <property type="match status" value="1"/>
</dbReference>
<evidence type="ECO:0000256" key="10">
    <source>
        <dbReference type="HAMAP-Rule" id="MF_00244"/>
    </source>
</evidence>
<gene>
    <name evidence="10 12" type="primary">nadD</name>
    <name evidence="12" type="ORF">ENP94_02280</name>
</gene>
<evidence type="ECO:0000256" key="5">
    <source>
        <dbReference type="ARBA" id="ARBA00022695"/>
    </source>
</evidence>
<dbReference type="EC" id="2.7.7.18" evidence="10"/>
<comment type="function">
    <text evidence="1 10">Catalyzes the reversible adenylation of nicotinate mononucleotide (NaMN) to nicotinic acid adenine dinucleotide (NaAD).</text>
</comment>
<comment type="caution">
    <text evidence="12">The sequence shown here is derived from an EMBL/GenBank/DDBJ whole genome shotgun (WGS) entry which is preliminary data.</text>
</comment>
<dbReference type="GO" id="GO:0004515">
    <property type="term" value="F:nicotinate-nucleotide adenylyltransferase activity"/>
    <property type="evidence" value="ECO:0007669"/>
    <property type="project" value="UniProtKB-UniRule"/>
</dbReference>
<feature type="domain" description="Cytidyltransferase-like" evidence="11">
    <location>
        <begin position="5"/>
        <end position="166"/>
    </location>
</feature>
<evidence type="ECO:0000256" key="7">
    <source>
        <dbReference type="ARBA" id="ARBA00022840"/>
    </source>
</evidence>
<dbReference type="GO" id="GO:0009435">
    <property type="term" value="P:NAD+ biosynthetic process"/>
    <property type="evidence" value="ECO:0007669"/>
    <property type="project" value="UniProtKB-UniRule"/>
</dbReference>
<dbReference type="InterPro" id="IPR004821">
    <property type="entry name" value="Cyt_trans-like"/>
</dbReference>
<evidence type="ECO:0000256" key="9">
    <source>
        <dbReference type="ARBA" id="ARBA00048721"/>
    </source>
</evidence>
<protein>
    <recommendedName>
        <fullName evidence="10">Probable nicotinate-nucleotide adenylyltransferase</fullName>
        <ecNumber evidence="10">2.7.7.18</ecNumber>
    </recommendedName>
    <alternativeName>
        <fullName evidence="10">Deamido-NAD(+) diphosphorylase</fullName>
    </alternativeName>
    <alternativeName>
        <fullName evidence="10">Deamido-NAD(+) pyrophosphorylase</fullName>
    </alternativeName>
    <alternativeName>
        <fullName evidence="10">Nicotinate mononucleotide adenylyltransferase</fullName>
        <shortName evidence="10">NaMN adenylyltransferase</shortName>
    </alternativeName>
</protein>
<comment type="pathway">
    <text evidence="2 10">Cofactor biosynthesis; NAD(+) biosynthesis; deamido-NAD(+) from nicotinate D-ribonucleotide: step 1/1.</text>
</comment>
<dbReference type="NCBIfam" id="NF000840">
    <property type="entry name" value="PRK00071.1-3"/>
    <property type="match status" value="1"/>
</dbReference>
<name>A0A7C1N9G7_UNCW3</name>
<dbReference type="Gene3D" id="3.40.50.620">
    <property type="entry name" value="HUPs"/>
    <property type="match status" value="1"/>
</dbReference>
<keyword evidence="7 10" id="KW-0067">ATP-binding</keyword>
<dbReference type="CDD" id="cd02165">
    <property type="entry name" value="NMNAT"/>
    <property type="match status" value="1"/>
</dbReference>
<evidence type="ECO:0000256" key="2">
    <source>
        <dbReference type="ARBA" id="ARBA00005019"/>
    </source>
</evidence>
<evidence type="ECO:0000259" key="11">
    <source>
        <dbReference type="Pfam" id="PF01467"/>
    </source>
</evidence>
<dbReference type="UniPathway" id="UPA00253">
    <property type="reaction ID" value="UER00332"/>
</dbReference>
<evidence type="ECO:0000256" key="8">
    <source>
        <dbReference type="ARBA" id="ARBA00023027"/>
    </source>
</evidence>
<dbReference type="PANTHER" id="PTHR39321:SF3">
    <property type="entry name" value="PHOSPHOPANTETHEINE ADENYLYLTRANSFERASE"/>
    <property type="match status" value="1"/>
</dbReference>
<organism evidence="12">
    <name type="scientific">candidate division WOR-3 bacterium</name>
    <dbReference type="NCBI Taxonomy" id="2052148"/>
    <lineage>
        <taxon>Bacteria</taxon>
        <taxon>Bacteria division WOR-3</taxon>
    </lineage>
</organism>
<proteinExistence type="inferred from homology"/>
<dbReference type="AlphaFoldDB" id="A0A7C1N9G7"/>
<dbReference type="EMBL" id="DSLG01000002">
    <property type="protein sequence ID" value="HEA86819.1"/>
    <property type="molecule type" value="Genomic_DNA"/>
</dbReference>
<evidence type="ECO:0000313" key="12">
    <source>
        <dbReference type="EMBL" id="HEA86819.1"/>
    </source>
</evidence>
<comment type="catalytic activity">
    <reaction evidence="9 10">
        <text>nicotinate beta-D-ribonucleotide + ATP + H(+) = deamido-NAD(+) + diphosphate</text>
        <dbReference type="Rhea" id="RHEA:22860"/>
        <dbReference type="ChEBI" id="CHEBI:15378"/>
        <dbReference type="ChEBI" id="CHEBI:30616"/>
        <dbReference type="ChEBI" id="CHEBI:33019"/>
        <dbReference type="ChEBI" id="CHEBI:57502"/>
        <dbReference type="ChEBI" id="CHEBI:58437"/>
        <dbReference type="EC" id="2.7.7.18"/>
    </reaction>
</comment>
<dbReference type="GO" id="GO:0005524">
    <property type="term" value="F:ATP binding"/>
    <property type="evidence" value="ECO:0007669"/>
    <property type="project" value="UniProtKB-KW"/>
</dbReference>
<keyword evidence="8 10" id="KW-0520">NAD</keyword>
<comment type="similarity">
    <text evidence="10">Belongs to the NadD family.</text>
</comment>
<keyword evidence="4 10" id="KW-0808">Transferase</keyword>
<sequence>MRLGILGGCFDPIHFGHLLVAEDVFEQLQLDRILFVPTFCPPRRPAPAATFLHRVQMVSRAIKGDRRFQLCRLEEKLPCPSYTVNTLQALHQVYPGAKFYLIIGFDQYHTIHTWHQPEKLTRLARLIVVSRPGVSRPPLYPQHQPHLVKLLDVIPVGISARIIRQRLAQNKSIRYLVPPVVAQYIYRHHLYMNKKTKEELC</sequence>
<accession>A0A7C1N9G7</accession>
<dbReference type="NCBIfam" id="TIGR00125">
    <property type="entry name" value="cyt_tran_rel"/>
    <property type="match status" value="1"/>
</dbReference>
<keyword evidence="3 10" id="KW-0662">Pyridine nucleotide biosynthesis</keyword>
<keyword evidence="5 10" id="KW-0548">Nucleotidyltransferase</keyword>
<evidence type="ECO:0000256" key="6">
    <source>
        <dbReference type="ARBA" id="ARBA00022741"/>
    </source>
</evidence>
<evidence type="ECO:0000256" key="4">
    <source>
        <dbReference type="ARBA" id="ARBA00022679"/>
    </source>
</evidence>
<dbReference type="Pfam" id="PF01467">
    <property type="entry name" value="CTP_transf_like"/>
    <property type="match status" value="1"/>
</dbReference>
<keyword evidence="6 10" id="KW-0547">Nucleotide-binding</keyword>
<evidence type="ECO:0000256" key="3">
    <source>
        <dbReference type="ARBA" id="ARBA00022642"/>
    </source>
</evidence>
<evidence type="ECO:0000256" key="1">
    <source>
        <dbReference type="ARBA" id="ARBA00002324"/>
    </source>
</evidence>
<reference evidence="12" key="1">
    <citation type="journal article" date="2020" name="mSystems">
        <title>Genome- and Community-Level Interaction Insights into Carbon Utilization and Element Cycling Functions of Hydrothermarchaeota in Hydrothermal Sediment.</title>
        <authorList>
            <person name="Zhou Z."/>
            <person name="Liu Y."/>
            <person name="Xu W."/>
            <person name="Pan J."/>
            <person name="Luo Z.H."/>
            <person name="Li M."/>
        </authorList>
    </citation>
    <scope>NUCLEOTIDE SEQUENCE [LARGE SCALE GENOMIC DNA]</scope>
    <source>
        <strain evidence="12">SpSt-265</strain>
    </source>
</reference>